<dbReference type="Proteomes" id="UP000010802">
    <property type="component" value="Chromosome"/>
</dbReference>
<dbReference type="PANTHER" id="PTHR32347">
    <property type="entry name" value="EFFLUX SYSTEM COMPONENT YKNX-RELATED"/>
    <property type="match status" value="1"/>
</dbReference>
<dbReference type="KEGG" id="tep:TepRe1_1720"/>
<keyword evidence="9" id="KW-1185">Reference proteome</keyword>
<keyword evidence="3 4" id="KW-0175">Coiled coil</keyword>
<dbReference type="Gene3D" id="2.40.30.170">
    <property type="match status" value="1"/>
</dbReference>
<dbReference type="OrthoDB" id="9791520at2"/>
<feature type="coiled-coil region" evidence="4">
    <location>
        <begin position="195"/>
        <end position="222"/>
    </location>
</feature>
<dbReference type="Pfam" id="PF25967">
    <property type="entry name" value="RND-MFP_C"/>
    <property type="match status" value="1"/>
</dbReference>
<dbReference type="InterPro" id="IPR058636">
    <property type="entry name" value="Beta-barrel_YknX"/>
</dbReference>
<feature type="domain" description="YbhG-like alpha-helical hairpin" evidence="5">
    <location>
        <begin position="90"/>
        <end position="217"/>
    </location>
</feature>
<dbReference type="KEGG" id="tae:TepiRe1_1858"/>
<dbReference type="InterPro" id="IPR059052">
    <property type="entry name" value="HH_YbhG-like"/>
</dbReference>
<dbReference type="SUPFAM" id="SSF111369">
    <property type="entry name" value="HlyD-like secretion proteins"/>
    <property type="match status" value="1"/>
</dbReference>
<dbReference type="EMBL" id="HF563609">
    <property type="protein sequence ID" value="CDI40833.1"/>
    <property type="molecule type" value="Genomic_DNA"/>
</dbReference>
<evidence type="ECO:0000256" key="2">
    <source>
        <dbReference type="ARBA" id="ARBA00009477"/>
    </source>
</evidence>
<evidence type="ECO:0000256" key="4">
    <source>
        <dbReference type="SAM" id="Coils"/>
    </source>
</evidence>
<accession>F4LX54</accession>
<name>F4LX54_TEPAE</name>
<dbReference type="Pfam" id="PF25990">
    <property type="entry name" value="Beta-barrel_YknX"/>
    <property type="match status" value="1"/>
</dbReference>
<dbReference type="Pfam" id="PF25881">
    <property type="entry name" value="HH_YBHG"/>
    <property type="match status" value="1"/>
</dbReference>
<dbReference type="Gene3D" id="2.40.420.20">
    <property type="match status" value="1"/>
</dbReference>
<organism evidence="8 9">
    <name type="scientific">Tepidanaerobacter acetatoxydans (strain DSM 21804 / JCM 16047 / Re1)</name>
    <dbReference type="NCBI Taxonomy" id="1209989"/>
    <lineage>
        <taxon>Bacteria</taxon>
        <taxon>Bacillati</taxon>
        <taxon>Bacillota</taxon>
        <taxon>Clostridia</taxon>
        <taxon>Thermosediminibacterales</taxon>
        <taxon>Tepidanaerobacteraceae</taxon>
        <taxon>Tepidanaerobacter</taxon>
    </lineage>
</organism>
<dbReference type="HOGENOM" id="CLU_018816_14_5_9"/>
<dbReference type="AlphaFoldDB" id="F4LX54"/>
<dbReference type="eggNOG" id="COG0845">
    <property type="taxonomic scope" value="Bacteria"/>
</dbReference>
<evidence type="ECO:0000313" key="8">
    <source>
        <dbReference type="EMBL" id="CDI40833.1"/>
    </source>
</evidence>
<reference evidence="9" key="1">
    <citation type="journal article" date="2013" name="Genome Announc.">
        <title>First genome sequence of a syntrophic acetate-oxidizing bacterium, Tepidanaerobacter acetatoxydans strain Re1.</title>
        <authorList>
            <person name="Manzoor S."/>
            <person name="Bongcam-Rudloff E."/>
            <person name="Schnurer A."/>
            <person name="Muller B."/>
        </authorList>
    </citation>
    <scope>NUCLEOTIDE SEQUENCE [LARGE SCALE GENOMIC DNA]</scope>
    <source>
        <strain evidence="9">Re1</strain>
    </source>
</reference>
<evidence type="ECO:0000256" key="1">
    <source>
        <dbReference type="ARBA" id="ARBA00004196"/>
    </source>
</evidence>
<comment type="similarity">
    <text evidence="2">Belongs to the membrane fusion protein (MFP) (TC 8.A.1) family.</text>
</comment>
<evidence type="ECO:0000256" key="3">
    <source>
        <dbReference type="ARBA" id="ARBA00023054"/>
    </source>
</evidence>
<protein>
    <submittedName>
        <fullName evidence="8">Efflux transporter, RND family, MFP subunit</fullName>
    </submittedName>
</protein>
<dbReference type="InterPro" id="IPR006143">
    <property type="entry name" value="RND_pump_MFP"/>
</dbReference>
<evidence type="ECO:0000259" key="7">
    <source>
        <dbReference type="Pfam" id="PF25990"/>
    </source>
</evidence>
<evidence type="ECO:0000259" key="6">
    <source>
        <dbReference type="Pfam" id="PF25967"/>
    </source>
</evidence>
<dbReference type="RefSeq" id="WP_013778775.1">
    <property type="nucleotide sequence ID" value="NC_015519.1"/>
</dbReference>
<dbReference type="NCBIfam" id="TIGR01730">
    <property type="entry name" value="RND_mfp"/>
    <property type="match status" value="1"/>
</dbReference>
<evidence type="ECO:0000313" key="9">
    <source>
        <dbReference type="Proteomes" id="UP000010802"/>
    </source>
</evidence>
<dbReference type="Gene3D" id="2.40.50.100">
    <property type="match status" value="1"/>
</dbReference>
<proteinExistence type="inferred from homology"/>
<dbReference type="PANTHER" id="PTHR32347:SF14">
    <property type="entry name" value="EFFLUX SYSTEM COMPONENT YKNX-RELATED"/>
    <property type="match status" value="1"/>
</dbReference>
<sequence>MNKRKKILIIAVILLIGVAFFIIRAKRQPNTAMALPTVKAIKGDISSKITALGNVETRQKQEVYSGIQGMVEYIAEEGQQVKKGDVVLKIDDGELKLELEQAQSKVKQQNVELSRLLGGPRPEELKKARIKYQEALTSYEAALEDYEKNQGLFNEGAISENEYINIKRELDVKKNQLAIMEVELSLLENPDEHEIALKQAALEEAEKSLANITKKLDKTIILAEFDGIVIKQEIKQGMTVSSGNLLLSIGSPDDLQIDIGVNEYDASNIKVGQKAIITGDGFGDKIYKGEVVKIAPSASTIQTSRGNETTVKATIKVNDPDENIKPGFSTTAEITIEDKQGAVLLPLECVISGEKGKKVMLVKDGAISEREVKTGIENELYTEITYGISEGDEVLQNPSANSSFEGDA</sequence>
<dbReference type="InterPro" id="IPR050465">
    <property type="entry name" value="UPF0194_transport"/>
</dbReference>
<dbReference type="GO" id="GO:0030313">
    <property type="term" value="C:cell envelope"/>
    <property type="evidence" value="ECO:0007669"/>
    <property type="project" value="UniProtKB-SubCell"/>
</dbReference>
<comment type="subcellular location">
    <subcellularLocation>
        <location evidence="1">Cell envelope</location>
    </subcellularLocation>
</comment>
<dbReference type="GO" id="GO:0022857">
    <property type="term" value="F:transmembrane transporter activity"/>
    <property type="evidence" value="ECO:0007669"/>
    <property type="project" value="InterPro"/>
</dbReference>
<feature type="domain" description="Multidrug resistance protein MdtA-like C-terminal permuted SH3" evidence="6">
    <location>
        <begin position="342"/>
        <end position="394"/>
    </location>
</feature>
<dbReference type="InterPro" id="IPR058627">
    <property type="entry name" value="MdtA-like_C"/>
</dbReference>
<evidence type="ECO:0000259" key="5">
    <source>
        <dbReference type="Pfam" id="PF25881"/>
    </source>
</evidence>
<dbReference type="STRING" id="1209989.TepRe1_1720"/>
<gene>
    <name evidence="8" type="ordered locus">TEPIRE1_1858</name>
</gene>
<feature type="domain" description="YknX-like beta-barrel" evidence="7">
    <location>
        <begin position="257"/>
        <end position="334"/>
    </location>
</feature>
<dbReference type="GO" id="GO:0016020">
    <property type="term" value="C:membrane"/>
    <property type="evidence" value="ECO:0007669"/>
    <property type="project" value="InterPro"/>
</dbReference>